<protein>
    <recommendedName>
        <fullName evidence="3">Zinc-ribbon domain-containing protein</fullName>
    </recommendedName>
</protein>
<evidence type="ECO:0000313" key="2">
    <source>
        <dbReference type="EMBL" id="AKN37308.1"/>
    </source>
</evidence>
<accession>A0A0H3ZM39</accession>
<organism evidence="2">
    <name type="scientific">Vibrio sp. 1F_97</name>
    <dbReference type="NCBI Taxonomy" id="1652827"/>
    <lineage>
        <taxon>Bacteria</taxon>
        <taxon>Pseudomonadati</taxon>
        <taxon>Pseudomonadota</taxon>
        <taxon>Gammaproteobacteria</taxon>
        <taxon>Vibrionales</taxon>
        <taxon>Vibrionaceae</taxon>
        <taxon>Vibrio</taxon>
    </lineage>
</organism>
<evidence type="ECO:0000256" key="1">
    <source>
        <dbReference type="SAM" id="Phobius"/>
    </source>
</evidence>
<evidence type="ECO:0008006" key="3">
    <source>
        <dbReference type="Google" id="ProtNLM"/>
    </source>
</evidence>
<sequence length="55" mass="5877">MALKPCRECKKEVATDATTCPHCGCKSPVANVEVILKGVGVLVVLAVFAYVWITN</sequence>
<proteinExistence type="predicted"/>
<reference evidence="2" key="1">
    <citation type="journal article" date="2015" name="MBio">
        <title>Eco-Evolutionary Dynamics of Episomes among Ecologically Cohesive Bacterial Populations.</title>
        <authorList>
            <person name="Xue H."/>
            <person name="Cordero O.X."/>
            <person name="Camas F.M."/>
            <person name="Trimble W."/>
            <person name="Meyer F."/>
            <person name="Guglielmini J."/>
            <person name="Rocha E.P."/>
            <person name="Polz M.F."/>
        </authorList>
    </citation>
    <scope>NUCLEOTIDE SEQUENCE</scope>
    <source>
        <strain evidence="2">1F_97</strain>
    </source>
</reference>
<name>A0A0H3ZM39_9VIBR</name>
<dbReference type="EMBL" id="KP795532">
    <property type="protein sequence ID" value="AKN37308.1"/>
    <property type="molecule type" value="Genomic_DNA"/>
</dbReference>
<dbReference type="AlphaFoldDB" id="A0A0H3ZM39"/>
<feature type="transmembrane region" description="Helical" evidence="1">
    <location>
        <begin position="34"/>
        <end position="53"/>
    </location>
</feature>
<keyword evidence="1" id="KW-0472">Membrane</keyword>
<keyword evidence="1" id="KW-0812">Transmembrane</keyword>
<keyword evidence="1" id="KW-1133">Transmembrane helix</keyword>